<keyword evidence="7" id="KW-0407">Ion channel</keyword>
<keyword evidence="13" id="KW-1185">Reference proteome</keyword>
<accession>A0A815JVA8</accession>
<feature type="transmembrane region" description="Helical" evidence="8">
    <location>
        <begin position="20"/>
        <end position="41"/>
    </location>
</feature>
<evidence type="ECO:0000256" key="4">
    <source>
        <dbReference type="ARBA" id="ARBA00022989"/>
    </source>
</evidence>
<feature type="transmembrane region" description="Helical" evidence="8">
    <location>
        <begin position="1363"/>
        <end position="1380"/>
    </location>
</feature>
<keyword evidence="5" id="KW-0406">Ion transport</keyword>
<gene>
    <name evidence="12" type="ORF">JXQ802_LOCUS33885</name>
    <name evidence="11" type="ORF">PYM288_LOCUS22094</name>
</gene>
<dbReference type="CDD" id="cd22249">
    <property type="entry name" value="UDM1_RNF168_RNF169-like"/>
    <property type="match status" value="1"/>
</dbReference>
<protein>
    <submittedName>
        <fullName evidence="12">Uncharacterized protein</fullName>
    </submittedName>
</protein>
<feature type="domain" description="TRPM SLOG" evidence="9">
    <location>
        <begin position="553"/>
        <end position="629"/>
    </location>
</feature>
<evidence type="ECO:0000256" key="8">
    <source>
        <dbReference type="SAM" id="Phobius"/>
    </source>
</evidence>
<evidence type="ECO:0000259" key="10">
    <source>
        <dbReference type="Pfam" id="PF25508"/>
    </source>
</evidence>
<evidence type="ECO:0000313" key="11">
    <source>
        <dbReference type="EMBL" id="CAF1148478.1"/>
    </source>
</evidence>
<feature type="transmembrane region" description="Helical" evidence="8">
    <location>
        <begin position="1187"/>
        <end position="1208"/>
    </location>
</feature>
<dbReference type="EMBL" id="CAJNOL010001577">
    <property type="protein sequence ID" value="CAF1384898.1"/>
    <property type="molecule type" value="Genomic_DNA"/>
</dbReference>
<keyword evidence="2" id="KW-0813">Transport</keyword>
<evidence type="ECO:0000256" key="1">
    <source>
        <dbReference type="ARBA" id="ARBA00004141"/>
    </source>
</evidence>
<feature type="transmembrane region" description="Helical" evidence="8">
    <location>
        <begin position="1121"/>
        <end position="1141"/>
    </location>
</feature>
<dbReference type="InterPro" id="IPR050927">
    <property type="entry name" value="TRPM"/>
</dbReference>
<dbReference type="InterPro" id="IPR057366">
    <property type="entry name" value="TRPM-like"/>
</dbReference>
<comment type="caution">
    <text evidence="12">The sequence shown here is derived from an EMBL/GenBank/DDBJ whole genome shotgun (WGS) entry which is preliminary data.</text>
</comment>
<feature type="transmembrane region" description="Helical" evidence="8">
    <location>
        <begin position="1257"/>
        <end position="1279"/>
    </location>
</feature>
<keyword evidence="3 8" id="KW-0812">Transmembrane</keyword>
<dbReference type="Gene3D" id="3.90.79.10">
    <property type="entry name" value="Nucleoside Triphosphate Pyrophosphohydrolase"/>
    <property type="match status" value="1"/>
</dbReference>
<sequence length="1930" mass="223841">MTDLDRNSVGICRLTLKDGLQFISSLLLPLMLGVFTVIITLEQQRISQEQRAQDLAELRLQREEDMNNSMLQRALDKQIAREQREQDELRRIQDLNISESKRAHDDELAKKQRDLLEKQKLHELAIETQRHQDALLIAYMNEIWALLEKNNGCLSANPLTATLARVKTLTLARQSDSTRNTQVVQFLYEAGQLTNGQHPLDLHDAEFNGIDLSSTTKKQSNFVNDKYEAKLIANTQNKLAHSNITQYMLASMTQDTLIDENDSIKRKLSSSAIRFSTLSTLEPEDSHYLIQQQYGARWGIFKFEDSLGSYSSEDRPFLYVDDNIDLHVLYDFMINEWKLQTPNIVIPILSSITRHKSFKNLKMVEALKKGIKNVVNASEVWFITNGLDIGIPKLIGSTFRDEILLRRADDTWAKQMNREPKERKTLILIGIACDDDIKDSINFHSAKDKLKMEIKVPQNERAQLSLNSDHTHFIIIRKSPIGSSSTNISETKPTTIDTDNKLLEKKTDSTENITNKFRNRFEAFLHQEVLQQQVMTPTKSQPLTTDCLPVLLNKSNLSSKDGFPMVCTLVHGTPETIELVYRKIQQEISIVVFKGTGLAADLIAFAYEEINTKNKKIFEDDYLKVELTRCLVDEYPELKDNNLKRNEIRNYVMSIVKQADKEGRKFITFVDVNSTTPSLNNFHKFILSALLQGQKTITDDNVNVESKQNDKLKRIAELERNAQMKQNLLLTLDWNLPDLALSEIFQRYDGVKYSIHEKLFEKAILEENLESFVDLFLDREFVLHRYLNSEKFIYLFNQAKDKDFFTITSIEGICSLSGDDDEVSEDFIKKDLNEIIKRLTGISDFFCESEMDNNAIGMYFGNKSDKDIQKLKIRAEKKALQHLIIYAVLMNRHQLAKILWKRSSEPIPLALICCMMFKNLAPYCHESYLRSLIEKQAKEFSDWAIGILDKSSNEDSNRTFEMLDEKHPDWNYMTIVELAYRADNRDFMAHPVCQKWVTRQFYGEITPREVSWGLFICPIYLKIILSAILIFPMWFWINFSPIGQAPSVAKKDAEIEPKLDEGKQLDEQGDEVAVPAYGIAQLVGRHFSDTTIKNPKTTSHKKQLNFFEKINVLWSAPITKFYTNFVCYIAFLCFFTLAVMWPSCGNLLLDFFVWFWAATIAFENIHVTYQKCYSRSSLSIRQPVLEIIVQIIFLALFLGFRIVGLWHFGTCQIVASKAILGVGLIYYYYRLLFIFLPISSKLGPLMIRLQYMITDDFFTFLQLFLIFMISSGVAITAVLYPHHPLNLELFSTAFVFRGLMALFSGDTSDLKHQRAPCSINATTKIEREHACLRLSHGLSFKYDNLYAYKRYGISSRNCNQTSWIAWFLLIQYFFLAKRFLTSLLTAMFGLTGARVQSQSQQIWLYNRYEILMEYAKRPRLPPPFIIISYIIMLITSCISRCLLKLKDYTDKKNVSTIQTLTQLTPRVTRTNDTDEFKNTSNKVIQNRSILQRLLSCKPCQKVIKNHQNKINEDKSKLENSETNVYWKYKVKEFYDKTQATDKVQEKLDNLSKCTINMQKDIDILRKSLRHISDRVVTSEKLLIDSQILLEKIHSTIKQENKSLPVYQKFIHILSRESPYIFTNEARFPVTERYIPWKISFDLYDPTVISLPKQHDCFQDYERLFVESDLTIEPSVTTMTDITNPLIDYKWNQVVESQLSDGEKIIIDRTTWIATSEDKTSSVYRLDNQLSIPLNPMGRTGLRGRGALTRWGPNKSIMTIITRWKKHHDQFAAIDGQRILEALVFKDKYANGWKLPEAKILGIESQYGAICRSFQELAFKDSDSEHRFSFEESDMIKYFESFARASLSTFEPTGFKSHMVYRGYIDDLRNTDNAWVEAEIWNFHYDSNIPFPNLRQDGVAIWKDVTNNSRGFLIQTSILREITRIHQAFFE</sequence>
<keyword evidence="4 8" id="KW-1133">Transmembrane helix</keyword>
<feature type="transmembrane region" description="Helical" evidence="8">
    <location>
        <begin position="1012"/>
        <end position="1037"/>
    </location>
</feature>
<dbReference type="GO" id="GO:0005886">
    <property type="term" value="C:plasma membrane"/>
    <property type="evidence" value="ECO:0007669"/>
    <property type="project" value="TreeGrafter"/>
</dbReference>
<dbReference type="EMBL" id="CAJNOH010000922">
    <property type="protein sequence ID" value="CAF1148478.1"/>
    <property type="molecule type" value="Genomic_DNA"/>
</dbReference>
<feature type="domain" description="TRPM SLOG" evidence="9">
    <location>
        <begin position="323"/>
        <end position="478"/>
    </location>
</feature>
<dbReference type="PANTHER" id="PTHR13800">
    <property type="entry name" value="TRANSIENT RECEPTOR POTENTIAL CATION CHANNEL, SUBFAMILY M, MEMBER 6"/>
    <property type="match status" value="1"/>
</dbReference>
<dbReference type="GO" id="GO:0030001">
    <property type="term" value="P:metal ion transport"/>
    <property type="evidence" value="ECO:0007669"/>
    <property type="project" value="TreeGrafter"/>
</dbReference>
<dbReference type="PANTHER" id="PTHR13800:SF1">
    <property type="entry name" value="TRANSIENT RECEPTOR POTENTIAL CATION CHANNEL TRPM"/>
    <property type="match status" value="1"/>
</dbReference>
<dbReference type="Pfam" id="PF25508">
    <property type="entry name" value="TRPM2"/>
    <property type="match status" value="1"/>
</dbReference>
<dbReference type="Proteomes" id="UP000663870">
    <property type="component" value="Unassembled WGS sequence"/>
</dbReference>
<evidence type="ECO:0000259" key="9">
    <source>
        <dbReference type="Pfam" id="PF18139"/>
    </source>
</evidence>
<evidence type="ECO:0000256" key="6">
    <source>
        <dbReference type="ARBA" id="ARBA00023136"/>
    </source>
</evidence>
<dbReference type="GO" id="GO:0005261">
    <property type="term" value="F:monoatomic cation channel activity"/>
    <property type="evidence" value="ECO:0007669"/>
    <property type="project" value="TreeGrafter"/>
</dbReference>
<dbReference type="Proteomes" id="UP000663854">
    <property type="component" value="Unassembled WGS sequence"/>
</dbReference>
<organism evidence="12 13">
    <name type="scientific">Rotaria sordida</name>
    <dbReference type="NCBI Taxonomy" id="392033"/>
    <lineage>
        <taxon>Eukaryota</taxon>
        <taxon>Metazoa</taxon>
        <taxon>Spiralia</taxon>
        <taxon>Gnathifera</taxon>
        <taxon>Rotifera</taxon>
        <taxon>Eurotatoria</taxon>
        <taxon>Bdelloidea</taxon>
        <taxon>Philodinida</taxon>
        <taxon>Philodinidae</taxon>
        <taxon>Rotaria</taxon>
    </lineage>
</organism>
<evidence type="ECO:0000313" key="12">
    <source>
        <dbReference type="EMBL" id="CAF1384898.1"/>
    </source>
</evidence>
<keyword evidence="6 8" id="KW-0472">Membrane</keyword>
<evidence type="ECO:0000256" key="3">
    <source>
        <dbReference type="ARBA" id="ARBA00022692"/>
    </source>
</evidence>
<comment type="subcellular location">
    <subcellularLocation>
        <location evidence="1">Membrane</location>
        <topology evidence="1">Multi-pass membrane protein</topology>
    </subcellularLocation>
</comment>
<evidence type="ECO:0000256" key="5">
    <source>
        <dbReference type="ARBA" id="ARBA00023065"/>
    </source>
</evidence>
<feature type="transmembrane region" description="Helical" evidence="8">
    <location>
        <begin position="1424"/>
        <end position="1443"/>
    </location>
</feature>
<dbReference type="InterPro" id="IPR041491">
    <property type="entry name" value="TRPM_SLOG"/>
</dbReference>
<dbReference type="Pfam" id="PF18139">
    <property type="entry name" value="LSDAT_euk"/>
    <property type="match status" value="2"/>
</dbReference>
<evidence type="ECO:0000256" key="7">
    <source>
        <dbReference type="ARBA" id="ARBA00023303"/>
    </source>
</evidence>
<name>A0A815JVA8_9BILA</name>
<reference evidence="12" key="1">
    <citation type="submission" date="2021-02" db="EMBL/GenBank/DDBJ databases">
        <authorList>
            <person name="Nowell W R."/>
        </authorList>
    </citation>
    <scope>NUCLEOTIDE SEQUENCE</scope>
</reference>
<evidence type="ECO:0000256" key="2">
    <source>
        <dbReference type="ARBA" id="ARBA00022448"/>
    </source>
</evidence>
<evidence type="ECO:0000313" key="13">
    <source>
        <dbReference type="Proteomes" id="UP000663870"/>
    </source>
</evidence>
<feature type="domain" description="TRPM-like" evidence="10">
    <location>
        <begin position="744"/>
        <end position="990"/>
    </location>
</feature>
<dbReference type="Pfam" id="PF25969">
    <property type="entry name" value="NUDT9_N"/>
    <property type="match status" value="1"/>
</dbReference>
<feature type="transmembrane region" description="Helical" evidence="8">
    <location>
        <begin position="1214"/>
        <end position="1236"/>
    </location>
</feature>
<proteinExistence type="predicted"/>